<evidence type="ECO:0000313" key="3">
    <source>
        <dbReference type="Proteomes" id="UP001479290"/>
    </source>
</evidence>
<comment type="caution">
    <text evidence="2">The sequence shown here is derived from an EMBL/GenBank/DDBJ whole genome shotgun (WGS) entry which is preliminary data.</text>
</comment>
<name>A0AAW1ZIY6_CULAL</name>
<gene>
    <name evidence="2" type="ORF">ABG768_008220</name>
</gene>
<reference evidence="2 3" key="1">
    <citation type="submission" date="2024-05" db="EMBL/GenBank/DDBJ databases">
        <title>A high-quality chromosomal-level genome assembly of Topmouth culter (Culter alburnus).</title>
        <authorList>
            <person name="Zhao H."/>
        </authorList>
    </citation>
    <scope>NUCLEOTIDE SEQUENCE [LARGE SCALE GENOMIC DNA]</scope>
    <source>
        <strain evidence="2">CATC2023</strain>
        <tissue evidence="2">Muscle</tissue>
    </source>
</reference>
<keyword evidence="3" id="KW-1185">Reference proteome</keyword>
<proteinExistence type="predicted"/>
<dbReference type="Proteomes" id="UP001479290">
    <property type="component" value="Unassembled WGS sequence"/>
</dbReference>
<sequence length="149" mass="17396">MGSVIPTTGRGWYPHLDPPKLRPGPLREGPTFRPRAKRWLHSSFETLCRDCTTTRSLGMHRHHQHQEEVINERIALLQGKRRNWNTLADELLISTANKEWKEDMVKREHLKALQLTFPYRSSEALKKRLQLLNWKPPAAIQLPPDTIPI</sequence>
<evidence type="ECO:0000256" key="1">
    <source>
        <dbReference type="SAM" id="MobiDB-lite"/>
    </source>
</evidence>
<accession>A0AAW1ZIY6</accession>
<dbReference type="EMBL" id="JAWDJR010000016">
    <property type="protein sequence ID" value="KAK9960359.1"/>
    <property type="molecule type" value="Genomic_DNA"/>
</dbReference>
<feature type="region of interest" description="Disordered" evidence="1">
    <location>
        <begin position="1"/>
        <end position="29"/>
    </location>
</feature>
<evidence type="ECO:0000313" key="2">
    <source>
        <dbReference type="EMBL" id="KAK9960359.1"/>
    </source>
</evidence>
<organism evidence="2 3">
    <name type="scientific">Culter alburnus</name>
    <name type="common">Topmouth culter</name>
    <dbReference type="NCBI Taxonomy" id="194366"/>
    <lineage>
        <taxon>Eukaryota</taxon>
        <taxon>Metazoa</taxon>
        <taxon>Chordata</taxon>
        <taxon>Craniata</taxon>
        <taxon>Vertebrata</taxon>
        <taxon>Euteleostomi</taxon>
        <taxon>Actinopterygii</taxon>
        <taxon>Neopterygii</taxon>
        <taxon>Teleostei</taxon>
        <taxon>Ostariophysi</taxon>
        <taxon>Cypriniformes</taxon>
        <taxon>Xenocyprididae</taxon>
        <taxon>Xenocypridinae</taxon>
        <taxon>Culter</taxon>
    </lineage>
</organism>
<dbReference type="AlphaFoldDB" id="A0AAW1ZIY6"/>
<protein>
    <submittedName>
        <fullName evidence="2">Uncharacterized protein</fullName>
    </submittedName>
</protein>